<evidence type="ECO:0000313" key="3">
    <source>
        <dbReference type="EMBL" id="AHC14157.1"/>
    </source>
</evidence>
<keyword evidence="2" id="KW-0819">tRNA processing</keyword>
<dbReference type="NCBIfam" id="NF011650">
    <property type="entry name" value="PRK15068.1"/>
    <property type="match status" value="1"/>
</dbReference>
<accession>V5WEC8</accession>
<dbReference type="SUPFAM" id="SSF53335">
    <property type="entry name" value="S-adenosyl-L-methionine-dependent methyltransferases"/>
    <property type="match status" value="1"/>
</dbReference>
<dbReference type="InterPro" id="IPR027555">
    <property type="entry name" value="Mo5U34_MeTrfas-like"/>
</dbReference>
<dbReference type="STRING" id="1307761.L21SP2_0732"/>
<dbReference type="GO" id="GO:0002098">
    <property type="term" value="P:tRNA wobble uridine modification"/>
    <property type="evidence" value="ECO:0007669"/>
    <property type="project" value="InterPro"/>
</dbReference>
<evidence type="ECO:0000313" key="4">
    <source>
        <dbReference type="Proteomes" id="UP000018680"/>
    </source>
</evidence>
<dbReference type="PANTHER" id="PTHR43464:SF95">
    <property type="entry name" value="TRNA U34 CARBOXYMETHYLTRANSFERASE"/>
    <property type="match status" value="1"/>
</dbReference>
<dbReference type="RefSeq" id="WP_024267088.1">
    <property type="nucleotide sequence ID" value="NC_023035.1"/>
</dbReference>
<dbReference type="Gene3D" id="3.40.50.150">
    <property type="entry name" value="Vaccinia Virus protein VP39"/>
    <property type="match status" value="1"/>
</dbReference>
<evidence type="ECO:0000256" key="1">
    <source>
        <dbReference type="ARBA" id="ARBA00022679"/>
    </source>
</evidence>
<dbReference type="HOGENOM" id="CLU_052665_0_0_12"/>
<keyword evidence="4" id="KW-1185">Reference proteome</keyword>
<dbReference type="Pfam" id="PF08003">
    <property type="entry name" value="Methyltransf_9"/>
    <property type="match status" value="1"/>
</dbReference>
<dbReference type="eggNOG" id="COG0500">
    <property type="taxonomic scope" value="Bacteria"/>
</dbReference>
<dbReference type="NCBIfam" id="TIGR00452">
    <property type="entry name" value="tRNA 5-methoxyuridine(34)/uridine 5-oxyacetic acid(34) synthase CmoB"/>
    <property type="match status" value="1"/>
</dbReference>
<gene>
    <name evidence="3" type="ORF">L21SP2_0732</name>
</gene>
<dbReference type="PANTHER" id="PTHR43464">
    <property type="entry name" value="METHYLTRANSFERASE"/>
    <property type="match status" value="1"/>
</dbReference>
<dbReference type="PATRIC" id="fig|1307761.3.peg.732"/>
<organism evidence="3 4">
    <name type="scientific">Salinispira pacifica</name>
    <dbReference type="NCBI Taxonomy" id="1307761"/>
    <lineage>
        <taxon>Bacteria</taxon>
        <taxon>Pseudomonadati</taxon>
        <taxon>Spirochaetota</taxon>
        <taxon>Spirochaetia</taxon>
        <taxon>Spirochaetales</taxon>
        <taxon>Spirochaetaceae</taxon>
        <taxon>Salinispira</taxon>
    </lineage>
</organism>
<dbReference type="GO" id="GO:0008168">
    <property type="term" value="F:methyltransferase activity"/>
    <property type="evidence" value="ECO:0007669"/>
    <property type="project" value="TreeGrafter"/>
</dbReference>
<proteinExistence type="inferred from homology"/>
<dbReference type="InterPro" id="IPR029063">
    <property type="entry name" value="SAM-dependent_MTases_sf"/>
</dbReference>
<dbReference type="HAMAP" id="MF_01590">
    <property type="entry name" value="tRNA_carboxymethyltr_CmoB"/>
    <property type="match status" value="1"/>
</dbReference>
<dbReference type="InterPro" id="IPR010017">
    <property type="entry name" value="CmoB"/>
</dbReference>
<dbReference type="GO" id="GO:0016765">
    <property type="term" value="F:transferase activity, transferring alkyl or aryl (other than methyl) groups"/>
    <property type="evidence" value="ECO:0007669"/>
    <property type="project" value="InterPro"/>
</dbReference>
<dbReference type="KEGG" id="slr:L21SP2_0732"/>
<name>V5WEC8_9SPIO</name>
<dbReference type="CDD" id="cd02440">
    <property type="entry name" value="AdoMet_MTases"/>
    <property type="match status" value="1"/>
</dbReference>
<dbReference type="AlphaFoldDB" id="V5WEC8"/>
<protein>
    <submittedName>
        <fullName evidence="3">tRNA (5-methoxyuridine) 34 synthase</fullName>
    </submittedName>
</protein>
<reference evidence="3 4" key="1">
    <citation type="journal article" date="2015" name="Stand. Genomic Sci.">
        <title>Complete genome sequence and description of Salinispira pacifica gen. nov., sp. nov., a novel spirochaete isolated form a hypersaline microbial mat.</title>
        <authorList>
            <person name="Ben Hania W."/>
            <person name="Joseph M."/>
            <person name="Schumann P."/>
            <person name="Bunk B."/>
            <person name="Fiebig A."/>
            <person name="Sproer C."/>
            <person name="Klenk H.P."/>
            <person name="Fardeau M.L."/>
            <person name="Spring S."/>
        </authorList>
    </citation>
    <scope>NUCLEOTIDE SEQUENCE [LARGE SCALE GENOMIC DNA]</scope>
    <source>
        <strain evidence="3 4">L21-RPul-D2</strain>
    </source>
</reference>
<sequence length="352" mass="40275">MLEPRIIMSPGAYRDFFSHRKTEFLKGIAKELQGVLEHNLAPDRNWQMDDWKGAIASLPEFDARGMSPELCELAGLPGSAAVQCGPDASTSTSIPMPTSVPMRQREQITGNLRQLMPWRKGPFRVFGVDLDTEWRSDWKWDRVLPHISPLKGRRVLDVGCGNGYHLWRMLEEGADAAVGVEPHLLNVAQFALMQRYYHRQPVAVLPMALEEYPVNTRIYDTVFSMGVLYHRKSPADHLLHLKSCLREGGELVLETLIAEGDEHTSLLPRERYGKMRNVWNIPSPAYLEKLLQRCGFTHIRHADSNRTSMEEQRATEWMEFESLKDFLDPRDPLRTVEGYQAPVRGIFIARSP</sequence>
<dbReference type="EMBL" id="CP006939">
    <property type="protein sequence ID" value="AHC14157.1"/>
    <property type="molecule type" value="Genomic_DNA"/>
</dbReference>
<evidence type="ECO:0000256" key="2">
    <source>
        <dbReference type="ARBA" id="ARBA00022694"/>
    </source>
</evidence>
<dbReference type="Proteomes" id="UP000018680">
    <property type="component" value="Chromosome"/>
</dbReference>
<keyword evidence="1" id="KW-0808">Transferase</keyword>